<name>A0A426YH33_ENSVE</name>
<protein>
    <submittedName>
        <fullName evidence="2">Uncharacterized protein</fullName>
    </submittedName>
</protein>
<proteinExistence type="predicted"/>
<sequence>KLYLEANPNRDHISWIPPPPGPPTTEKAAPAPVLLTETGCHLPRASDRHRHNAISRPSSPPVSNPEPRSSAQPSTPLDGDRNGHGHDQRLPLPGTWKPSSVGSLAASRYQEKGAGERKMAYLGGKEDQRRDASLYMCTNVAVTIAGRYGRAESPATCSQGDVVPLRCRIANSTEGWRKRKRRRRRSIRNDMKYKYPFPSPISTHLPTAPPPPSQFLTPLCIDFSSEAAPPPALDPTNILGSETDRHPLPRSLQISTPPSLVFPVLENNLGRDFVGFFSPLIYELEKGEEAAFMLLD</sequence>
<evidence type="ECO:0000256" key="1">
    <source>
        <dbReference type="SAM" id="MobiDB-lite"/>
    </source>
</evidence>
<reference evidence="2 3" key="1">
    <citation type="journal article" date="2014" name="Agronomy (Basel)">
        <title>A Draft Genome Sequence for Ensete ventricosum, the Drought-Tolerant Tree Against Hunger.</title>
        <authorList>
            <person name="Harrison J."/>
            <person name="Moore K.A."/>
            <person name="Paszkiewicz K."/>
            <person name="Jones T."/>
            <person name="Grant M."/>
            <person name="Ambacheew D."/>
            <person name="Muzemil S."/>
            <person name="Studholme D.J."/>
        </authorList>
    </citation>
    <scope>NUCLEOTIDE SEQUENCE [LARGE SCALE GENOMIC DNA]</scope>
</reference>
<comment type="caution">
    <text evidence="2">The sequence shown here is derived from an EMBL/GenBank/DDBJ whole genome shotgun (WGS) entry which is preliminary data.</text>
</comment>
<dbReference type="Proteomes" id="UP000287651">
    <property type="component" value="Unassembled WGS sequence"/>
</dbReference>
<evidence type="ECO:0000313" key="3">
    <source>
        <dbReference type="Proteomes" id="UP000287651"/>
    </source>
</evidence>
<feature type="compositionally biased region" description="Basic and acidic residues" evidence="1">
    <location>
        <begin position="78"/>
        <end position="89"/>
    </location>
</feature>
<feature type="region of interest" description="Disordered" evidence="1">
    <location>
        <begin position="1"/>
        <end position="114"/>
    </location>
</feature>
<evidence type="ECO:0000313" key="2">
    <source>
        <dbReference type="EMBL" id="RRT51074.1"/>
    </source>
</evidence>
<feature type="compositionally biased region" description="Polar residues" evidence="1">
    <location>
        <begin position="66"/>
        <end position="75"/>
    </location>
</feature>
<dbReference type="EMBL" id="AMZH03012407">
    <property type="protein sequence ID" value="RRT51074.1"/>
    <property type="molecule type" value="Genomic_DNA"/>
</dbReference>
<organism evidence="2 3">
    <name type="scientific">Ensete ventricosum</name>
    <name type="common">Abyssinian banana</name>
    <name type="synonym">Musa ensete</name>
    <dbReference type="NCBI Taxonomy" id="4639"/>
    <lineage>
        <taxon>Eukaryota</taxon>
        <taxon>Viridiplantae</taxon>
        <taxon>Streptophyta</taxon>
        <taxon>Embryophyta</taxon>
        <taxon>Tracheophyta</taxon>
        <taxon>Spermatophyta</taxon>
        <taxon>Magnoliopsida</taxon>
        <taxon>Liliopsida</taxon>
        <taxon>Zingiberales</taxon>
        <taxon>Musaceae</taxon>
        <taxon>Ensete</taxon>
    </lineage>
</organism>
<feature type="non-terminal residue" evidence="2">
    <location>
        <position position="1"/>
    </location>
</feature>
<accession>A0A426YH33</accession>
<dbReference type="AlphaFoldDB" id="A0A426YH33"/>
<gene>
    <name evidence="2" type="ORF">B296_00051301</name>
</gene>